<protein>
    <recommendedName>
        <fullName evidence="3">F-box domain-containing protein</fullName>
    </recommendedName>
</protein>
<evidence type="ECO:0000313" key="1">
    <source>
        <dbReference type="EMBL" id="KAF7422712.1"/>
    </source>
</evidence>
<proteinExistence type="predicted"/>
<gene>
    <name evidence="1" type="ORF">PC9H_010868</name>
</gene>
<dbReference type="Proteomes" id="UP000623687">
    <property type="component" value="Unassembled WGS sequence"/>
</dbReference>
<comment type="caution">
    <text evidence="1">The sequence shown here is derived from an EMBL/GenBank/DDBJ whole genome shotgun (WGS) entry which is preliminary data.</text>
</comment>
<dbReference type="VEuPathDB" id="FungiDB:PC9H_010868"/>
<dbReference type="EMBL" id="JACETU010000008">
    <property type="protein sequence ID" value="KAF7422712.1"/>
    <property type="molecule type" value="Genomic_DNA"/>
</dbReference>
<dbReference type="OrthoDB" id="2745518at2759"/>
<evidence type="ECO:0000313" key="2">
    <source>
        <dbReference type="Proteomes" id="UP000623687"/>
    </source>
</evidence>
<dbReference type="GeneID" id="59380686"/>
<reference evidence="1" key="1">
    <citation type="submission" date="2019-07" db="EMBL/GenBank/DDBJ databases">
        <authorList>
            <person name="Palmer J.M."/>
        </authorList>
    </citation>
    <scope>NUCLEOTIDE SEQUENCE</scope>
    <source>
        <strain evidence="1">PC9</strain>
    </source>
</reference>
<sequence length="470" mass="53258">MRSLNRLPLDDDLVDRVFTFLPTFDALQAFLLTSKSIYQVYLRYPESIVRNVAYNVAGPALPQAMQLVEYRRKLEDARNQDDETKSVDLPEESTTVKHISTDAAHQLARIAKAATGLEDIFSRIHKDRCSRTSSLTTLESWRFRCAVYRIILFSAHFGPRFAYLEDDETDSDDSTERNEDLLQQCIAFLDEMLDPELLEIRAVMLFFSELVSQIKVVGHPAGLGVASRGFALMVGPEAILESVLTRSTGPLQEAETYTPENVPATLHPGFLEDPLTTLLQKRRIPIPPSNETWRALLHEIKGENDQCERCQSVCGMALYNEHNWDLLQGIMRPHEVVGLFKGRLRLAQSAIDLVNRLNTNTTIDEIISEIFDEIKSVEDTTERTHWLCFSCVCEFVSGYLHYWLRETRRKEGKVIHEDCMAIIAERKSTTEPMLINSTTSAILPEAIPNTGHRTLGLASELNKTDLSIGI</sequence>
<dbReference type="AlphaFoldDB" id="A0A8H7DNR2"/>
<name>A0A8H7DNR2_PLEOS</name>
<accession>A0A8H7DNR2</accession>
<dbReference type="RefSeq" id="XP_036627744.1">
    <property type="nucleotide sequence ID" value="XM_036780361.1"/>
</dbReference>
<organism evidence="1 2">
    <name type="scientific">Pleurotus ostreatus</name>
    <name type="common">Oyster mushroom</name>
    <name type="synonym">White-rot fungus</name>
    <dbReference type="NCBI Taxonomy" id="5322"/>
    <lineage>
        <taxon>Eukaryota</taxon>
        <taxon>Fungi</taxon>
        <taxon>Dikarya</taxon>
        <taxon>Basidiomycota</taxon>
        <taxon>Agaricomycotina</taxon>
        <taxon>Agaricomycetes</taxon>
        <taxon>Agaricomycetidae</taxon>
        <taxon>Agaricales</taxon>
        <taxon>Pleurotineae</taxon>
        <taxon>Pleurotaceae</taxon>
        <taxon>Pleurotus</taxon>
    </lineage>
</organism>
<evidence type="ECO:0008006" key="3">
    <source>
        <dbReference type="Google" id="ProtNLM"/>
    </source>
</evidence>
<keyword evidence="2" id="KW-1185">Reference proteome</keyword>